<dbReference type="Gene3D" id="3.40.50.12580">
    <property type="match status" value="1"/>
</dbReference>
<proteinExistence type="predicted"/>
<dbReference type="Pfam" id="PF04464">
    <property type="entry name" value="Glyphos_transf"/>
    <property type="match status" value="1"/>
</dbReference>
<dbReference type="InterPro" id="IPR007554">
    <property type="entry name" value="Glycerophosphate_synth"/>
</dbReference>
<dbReference type="SUPFAM" id="SSF53756">
    <property type="entry name" value="UDP-Glycosyltransferase/glycogen phosphorylase"/>
    <property type="match status" value="1"/>
</dbReference>
<dbReference type="PANTHER" id="PTHR43685">
    <property type="entry name" value="GLYCOSYLTRANSFERASE"/>
    <property type="match status" value="1"/>
</dbReference>
<dbReference type="GO" id="GO:0047355">
    <property type="term" value="F:CDP-glycerol glycerophosphotransferase activity"/>
    <property type="evidence" value="ECO:0007669"/>
    <property type="project" value="InterPro"/>
</dbReference>
<evidence type="ECO:0000313" key="2">
    <source>
        <dbReference type="EMBL" id="EZP26051.1"/>
    </source>
</evidence>
<gene>
    <name evidence="2" type="ORF">BW34_02383</name>
</gene>
<dbReference type="PANTHER" id="PTHR43685:SF2">
    <property type="entry name" value="GLYCOSYLTRANSFERASE 2-LIKE DOMAIN-CONTAINING PROTEIN"/>
    <property type="match status" value="1"/>
</dbReference>
<reference evidence="2 3" key="1">
    <citation type="submission" date="2014-03" db="EMBL/GenBank/DDBJ databases">
        <title>Draft Genome Sequences of 13 Willow Endophytes.</title>
        <authorList>
            <person name="Gan H.Y."/>
            <person name="Gan H.M."/>
            <person name="Savka M.A."/>
            <person name="Hudson A.O."/>
        </authorList>
    </citation>
    <scope>NUCLEOTIDE SEQUENCE [LARGE SCALE GENOMIC DNA]</scope>
    <source>
        <strain evidence="2 3">RIT293</strain>
    </source>
</reference>
<accession>A0A031FPD0</accession>
<feature type="domain" description="Glycosyltransferase 2-like" evidence="1">
    <location>
        <begin position="6"/>
        <end position="176"/>
    </location>
</feature>
<dbReference type="GO" id="GO:0016020">
    <property type="term" value="C:membrane"/>
    <property type="evidence" value="ECO:0007669"/>
    <property type="project" value="InterPro"/>
</dbReference>
<organism evidence="2 3">
    <name type="scientific">Microbacterium oleivorans</name>
    <dbReference type="NCBI Taxonomy" id="273677"/>
    <lineage>
        <taxon>Bacteria</taxon>
        <taxon>Bacillati</taxon>
        <taxon>Actinomycetota</taxon>
        <taxon>Actinomycetes</taxon>
        <taxon>Micrococcales</taxon>
        <taxon>Microbacteriaceae</taxon>
        <taxon>Microbacterium</taxon>
    </lineage>
</organism>
<dbReference type="SUPFAM" id="SSF53448">
    <property type="entry name" value="Nucleotide-diphospho-sugar transferases"/>
    <property type="match status" value="1"/>
</dbReference>
<evidence type="ECO:0000313" key="3">
    <source>
        <dbReference type="Proteomes" id="UP000024001"/>
    </source>
</evidence>
<dbReference type="PATRIC" id="fig|273677.3.peg.2364"/>
<dbReference type="InterPro" id="IPR050834">
    <property type="entry name" value="Glycosyltransf_2"/>
</dbReference>
<dbReference type="InterPro" id="IPR029044">
    <property type="entry name" value="Nucleotide-diphossugar_trans"/>
</dbReference>
<dbReference type="CDD" id="cd00761">
    <property type="entry name" value="Glyco_tranf_GTA_type"/>
    <property type="match status" value="1"/>
</dbReference>
<keyword evidence="3" id="KW-1185">Reference proteome</keyword>
<dbReference type="eggNOG" id="COG1887">
    <property type="taxonomic scope" value="Bacteria"/>
</dbReference>
<dbReference type="eggNOG" id="COG0463">
    <property type="taxonomic scope" value="Bacteria"/>
</dbReference>
<comment type="caution">
    <text evidence="2">The sequence shown here is derived from an EMBL/GenBank/DDBJ whole genome shotgun (WGS) entry which is preliminary data.</text>
</comment>
<keyword evidence="2" id="KW-0808">Transferase</keyword>
<dbReference type="InterPro" id="IPR001173">
    <property type="entry name" value="Glyco_trans_2-like"/>
</dbReference>
<protein>
    <submittedName>
        <fullName evidence="2">Glycosyltransferase</fullName>
    </submittedName>
</protein>
<name>A0A031FPD0_9MICO</name>
<evidence type="ECO:0000259" key="1">
    <source>
        <dbReference type="Pfam" id="PF00535"/>
    </source>
</evidence>
<dbReference type="EMBL" id="JFYO01000007">
    <property type="protein sequence ID" value="EZP26051.1"/>
    <property type="molecule type" value="Genomic_DNA"/>
</dbReference>
<dbReference type="InterPro" id="IPR043148">
    <property type="entry name" value="TagF_C"/>
</dbReference>
<dbReference type="AlphaFoldDB" id="A0A031FPD0"/>
<dbReference type="Pfam" id="PF00535">
    <property type="entry name" value="Glycos_transf_2"/>
    <property type="match status" value="1"/>
</dbReference>
<dbReference type="Gene3D" id="3.90.550.10">
    <property type="entry name" value="Spore Coat Polysaccharide Biosynthesis Protein SpsA, Chain A"/>
    <property type="match status" value="1"/>
</dbReference>
<dbReference type="Proteomes" id="UP000024001">
    <property type="component" value="Unassembled WGS sequence"/>
</dbReference>
<sequence>MMATISVVSPMYNVGRYLDEYFDSLLRQTCGFDRLEVLLVDDGSLDDTAERAMAFAARHPNVTYLRKENGGQASARNLGLEHATGEWVTFPDPDDVLSPNYFADVLEQIESPEAAGAAMFTARMLLWHEARSSNQITDTHALAWRFAGGTRLVDLTDEPHIVQAHVTTGFLRRDVLIDSGIRFREELRVRFEDGNLVTRYLMQFDEPVVGLVSTSEYLYRQRADASSTIQAGVADPRKYTDTVRYGYLDVVDAAKGPLPRWAQNLMVYDLLWLFRSSQTPAVRRARFPVSMHDEVADLLPQWLAHIDEETLTEWSVMHVPSWMTEALVLLKRGSGHTDLHFGSIDAKRGLVSVVYRYRGERPSEVVRVRGSVVEPRYVADVGLEYLGRRIVWQRYLWLPVETGFTVELGGVQAHIDLRANAGRSEDVDTGVLSTRAVAAAARAEPQATLRGLRRVRRRGGLMLREAKAILRERPSVLAAVRRADIAWRSMSRGLSREFAGAWVFIDRDVDANDSAEILYRWVQRERPEINSWFVLRRESSDWPRLEAEGFRLVAYGTARFAALMMAAEHVASSHADRFITDPLPKRFGRKPWNFTFLQHGVIKGDISGWLNPKRISTFVTSTEDEYDYISGPSPFRFGPKEVRLTGLPRFDALLAQDAAVSDDDRDIVLVMPTWRDYLVGAMVSSSRDRAGLDDFLETRYARALRDFLIDPALQDAVTRRGMRVVFMPHPNMRVYLDRFDLPSTVQVVSYDDVDVREMIARARVLVTDYSSVAFNMAYVQRPVVYFQFDRDDYYTGHTERPGYFAYETHGFGPIVETAAEAAQSVEDALSGHVDAQFRARMERTFPVRDGQNSRRVFEAMVESRTMRSLSERSTAAPPDRWADLA</sequence>